<evidence type="ECO:0000256" key="4">
    <source>
        <dbReference type="ARBA" id="ARBA00022475"/>
    </source>
</evidence>
<evidence type="ECO:0000256" key="8">
    <source>
        <dbReference type="ARBA" id="ARBA00022741"/>
    </source>
</evidence>
<keyword evidence="8" id="KW-0547">Nucleotide-binding</keyword>
<evidence type="ECO:0000256" key="5">
    <source>
        <dbReference type="ARBA" id="ARBA00022553"/>
    </source>
</evidence>
<dbReference type="PANTHER" id="PTHR41523:SF8">
    <property type="entry name" value="ETHYLENE RESPONSE SENSOR PROTEIN"/>
    <property type="match status" value="1"/>
</dbReference>
<evidence type="ECO:0000313" key="16">
    <source>
        <dbReference type="Proteomes" id="UP000219331"/>
    </source>
</evidence>
<dbReference type="InterPro" id="IPR033479">
    <property type="entry name" value="dCache_1"/>
</dbReference>
<evidence type="ECO:0000256" key="13">
    <source>
        <dbReference type="SAM" id="Phobius"/>
    </source>
</evidence>
<comment type="subcellular location">
    <subcellularLocation>
        <location evidence="2">Cell membrane</location>
        <topology evidence="2">Multi-pass membrane protein</topology>
    </subcellularLocation>
</comment>
<dbReference type="GO" id="GO:0005886">
    <property type="term" value="C:plasma membrane"/>
    <property type="evidence" value="ECO:0007669"/>
    <property type="project" value="UniProtKB-SubCell"/>
</dbReference>
<dbReference type="GO" id="GO:0004673">
    <property type="term" value="F:protein histidine kinase activity"/>
    <property type="evidence" value="ECO:0007669"/>
    <property type="project" value="UniProtKB-EC"/>
</dbReference>
<feature type="transmembrane region" description="Helical" evidence="13">
    <location>
        <begin position="285"/>
        <end position="305"/>
    </location>
</feature>
<keyword evidence="4" id="KW-1003">Cell membrane</keyword>
<feature type="domain" description="Signal transduction histidine kinase HWE region" evidence="14">
    <location>
        <begin position="365"/>
        <end position="446"/>
    </location>
</feature>
<accession>A0A285SG04</accession>
<dbReference type="EC" id="2.7.13.3" evidence="3"/>
<dbReference type="Pfam" id="PF02743">
    <property type="entry name" value="dCache_1"/>
    <property type="match status" value="1"/>
</dbReference>
<keyword evidence="7 13" id="KW-0812">Transmembrane</keyword>
<organism evidence="15 16">
    <name type="scientific">Stappia indica</name>
    <dbReference type="NCBI Taxonomy" id="538381"/>
    <lineage>
        <taxon>Bacteria</taxon>
        <taxon>Pseudomonadati</taxon>
        <taxon>Pseudomonadota</taxon>
        <taxon>Alphaproteobacteria</taxon>
        <taxon>Hyphomicrobiales</taxon>
        <taxon>Stappiaceae</taxon>
        <taxon>Stappia</taxon>
    </lineage>
</organism>
<dbReference type="AlphaFoldDB" id="A0A285SG04"/>
<proteinExistence type="predicted"/>
<keyword evidence="6" id="KW-0808">Transferase</keyword>
<dbReference type="Pfam" id="PF07536">
    <property type="entry name" value="HWE_HK"/>
    <property type="match status" value="1"/>
</dbReference>
<keyword evidence="9 15" id="KW-0418">Kinase</keyword>
<dbReference type="SMART" id="SM00911">
    <property type="entry name" value="HWE_HK"/>
    <property type="match status" value="1"/>
</dbReference>
<dbReference type="CDD" id="cd18773">
    <property type="entry name" value="PDC1_HK_sensor"/>
    <property type="match status" value="1"/>
</dbReference>
<dbReference type="InterPro" id="IPR011102">
    <property type="entry name" value="Sig_transdc_His_kinase_HWE"/>
</dbReference>
<dbReference type="InterPro" id="IPR036890">
    <property type="entry name" value="HATPase_C_sf"/>
</dbReference>
<reference evidence="15 16" key="1">
    <citation type="submission" date="2017-08" db="EMBL/GenBank/DDBJ databases">
        <authorList>
            <person name="de Groot N.N."/>
        </authorList>
    </citation>
    <scope>NUCLEOTIDE SEQUENCE [LARGE SCALE GENOMIC DNA]</scope>
    <source>
        <strain evidence="15 16">USBA 352</strain>
    </source>
</reference>
<evidence type="ECO:0000256" key="7">
    <source>
        <dbReference type="ARBA" id="ARBA00022692"/>
    </source>
</evidence>
<dbReference type="CDD" id="cd18774">
    <property type="entry name" value="PDC2_HK_sensor"/>
    <property type="match status" value="1"/>
</dbReference>
<evidence type="ECO:0000256" key="9">
    <source>
        <dbReference type="ARBA" id="ARBA00022777"/>
    </source>
</evidence>
<evidence type="ECO:0000256" key="3">
    <source>
        <dbReference type="ARBA" id="ARBA00012438"/>
    </source>
</evidence>
<evidence type="ECO:0000256" key="10">
    <source>
        <dbReference type="ARBA" id="ARBA00022840"/>
    </source>
</evidence>
<dbReference type="GO" id="GO:0005524">
    <property type="term" value="F:ATP binding"/>
    <property type="evidence" value="ECO:0007669"/>
    <property type="project" value="UniProtKB-KW"/>
</dbReference>
<keyword evidence="5" id="KW-0597">Phosphoprotein</keyword>
<evidence type="ECO:0000256" key="12">
    <source>
        <dbReference type="ARBA" id="ARBA00023136"/>
    </source>
</evidence>
<protein>
    <recommendedName>
        <fullName evidence="3">histidine kinase</fullName>
        <ecNumber evidence="3">2.7.13.3</ecNumber>
    </recommendedName>
</protein>
<evidence type="ECO:0000259" key="14">
    <source>
        <dbReference type="SMART" id="SM00911"/>
    </source>
</evidence>
<name>A0A285SG04_9HYPH</name>
<sequence>MRKLSSVFSLAPPTASITSYLTFLAAAIAVPLIAFATFLFVEVEANERKELRERATTDARALGRIVERHLTDMTSTLRLLSVFPELEDGDLQGFQNRTQHILSSHSMYLILLQENGQQLLNTRVPYGTPLGLTSNPDTLAKALASGKTTVSDIFFGKTSGEWVFNVTMPLPEPLRGVAAALILTQGTDQVQAVLSREMIPPGWSAAVIDQNDMVIASSGANGLPVAIPFPDALHRGFAGFSDSMEFEQDGEAMVSGYARLPNFPWVVVVSGPVASVQSSLVSWKLLLFGSIAFIAMSMLLAYLVARQLSRSVRQLSRMAERMGRGEIVAPLETRVSEVNQIAVALCNASFDRSEAENRVHLLLRELVHRTKNVLTLVQAILRQIARQSATKEEFQEAADSRLQGLAQSVELLAQENWYGVSMHSLIDQHLTTVGVSPDQRAIEGEDFVLGVSAVQNLGLVLHELATNSIKYGALQSPLGCVRISWAAAGDRRDEPGMLLEWREEGGPPVTKPERTGFGSVIIERHAAAAFSASVTLEYRPDGLYWSLHAPWSALRKEGSSNPLDAVAENLTHRAAE</sequence>
<evidence type="ECO:0000313" key="15">
    <source>
        <dbReference type="EMBL" id="SOC06691.1"/>
    </source>
</evidence>
<feature type="transmembrane region" description="Helical" evidence="13">
    <location>
        <begin position="20"/>
        <end position="41"/>
    </location>
</feature>
<dbReference type="Gene3D" id="6.10.340.10">
    <property type="match status" value="1"/>
</dbReference>
<dbReference type="STRING" id="538381.GCA_001696535_02125"/>
<keyword evidence="10" id="KW-0067">ATP-binding</keyword>
<dbReference type="EMBL" id="OBML01000005">
    <property type="protein sequence ID" value="SOC06691.1"/>
    <property type="molecule type" value="Genomic_DNA"/>
</dbReference>
<evidence type="ECO:0000256" key="11">
    <source>
        <dbReference type="ARBA" id="ARBA00022989"/>
    </source>
</evidence>
<evidence type="ECO:0000256" key="1">
    <source>
        <dbReference type="ARBA" id="ARBA00000085"/>
    </source>
</evidence>
<evidence type="ECO:0000256" key="2">
    <source>
        <dbReference type="ARBA" id="ARBA00004651"/>
    </source>
</evidence>
<dbReference type="Gene3D" id="3.30.450.20">
    <property type="entry name" value="PAS domain"/>
    <property type="match status" value="1"/>
</dbReference>
<dbReference type="Proteomes" id="UP000219331">
    <property type="component" value="Unassembled WGS sequence"/>
</dbReference>
<dbReference type="PANTHER" id="PTHR41523">
    <property type="entry name" value="TWO-COMPONENT SYSTEM SENSOR PROTEIN"/>
    <property type="match status" value="1"/>
</dbReference>
<keyword evidence="16" id="KW-1185">Reference proteome</keyword>
<evidence type="ECO:0000256" key="6">
    <source>
        <dbReference type="ARBA" id="ARBA00022679"/>
    </source>
</evidence>
<keyword evidence="12 13" id="KW-0472">Membrane</keyword>
<comment type="catalytic activity">
    <reaction evidence="1">
        <text>ATP + protein L-histidine = ADP + protein N-phospho-L-histidine.</text>
        <dbReference type="EC" id="2.7.13.3"/>
    </reaction>
</comment>
<gene>
    <name evidence="15" type="ORF">SAMN05421512_105165</name>
</gene>
<keyword evidence="11 13" id="KW-1133">Transmembrane helix</keyword>
<dbReference type="Gene3D" id="3.30.565.10">
    <property type="entry name" value="Histidine kinase-like ATPase, C-terminal domain"/>
    <property type="match status" value="1"/>
</dbReference>